<evidence type="ECO:0000313" key="2">
    <source>
        <dbReference type="EMBL" id="MCI27453.1"/>
    </source>
</evidence>
<reference evidence="2 3" key="1">
    <citation type="journal article" date="2018" name="Front. Plant Sci.">
        <title>Red Clover (Trifolium pratense) and Zigzag Clover (T. medium) - A Picture of Genomic Similarities and Differences.</title>
        <authorList>
            <person name="Dluhosova J."/>
            <person name="Istvanek J."/>
            <person name="Nedelnik J."/>
            <person name="Repkova J."/>
        </authorList>
    </citation>
    <scope>NUCLEOTIDE SEQUENCE [LARGE SCALE GENOMIC DNA]</scope>
    <source>
        <strain evidence="3">cv. 10/8</strain>
        <tissue evidence="2">Leaf</tissue>
    </source>
</reference>
<evidence type="ECO:0000313" key="3">
    <source>
        <dbReference type="Proteomes" id="UP000265520"/>
    </source>
</evidence>
<dbReference type="Proteomes" id="UP000265520">
    <property type="component" value="Unassembled WGS sequence"/>
</dbReference>
<dbReference type="GO" id="GO:0006508">
    <property type="term" value="P:proteolysis"/>
    <property type="evidence" value="ECO:0007669"/>
    <property type="project" value="InterPro"/>
</dbReference>
<dbReference type="EMBL" id="LXQA010159358">
    <property type="protein sequence ID" value="MCI27453.1"/>
    <property type="molecule type" value="Genomic_DNA"/>
</dbReference>
<protein>
    <submittedName>
        <fullName evidence="2">Cathepsin B-like</fullName>
    </submittedName>
</protein>
<keyword evidence="3" id="KW-1185">Reference proteome</keyword>
<organism evidence="2 3">
    <name type="scientific">Trifolium medium</name>
    <dbReference type="NCBI Taxonomy" id="97028"/>
    <lineage>
        <taxon>Eukaryota</taxon>
        <taxon>Viridiplantae</taxon>
        <taxon>Streptophyta</taxon>
        <taxon>Embryophyta</taxon>
        <taxon>Tracheophyta</taxon>
        <taxon>Spermatophyta</taxon>
        <taxon>Magnoliopsida</taxon>
        <taxon>eudicotyledons</taxon>
        <taxon>Gunneridae</taxon>
        <taxon>Pentapetalae</taxon>
        <taxon>rosids</taxon>
        <taxon>fabids</taxon>
        <taxon>Fabales</taxon>
        <taxon>Fabaceae</taxon>
        <taxon>Papilionoideae</taxon>
        <taxon>50 kb inversion clade</taxon>
        <taxon>NPAAA clade</taxon>
        <taxon>Hologalegina</taxon>
        <taxon>IRL clade</taxon>
        <taxon>Trifolieae</taxon>
        <taxon>Trifolium</taxon>
    </lineage>
</organism>
<proteinExistence type="predicted"/>
<comment type="caution">
    <text evidence="2">The sequence shown here is derived from an EMBL/GenBank/DDBJ whole genome shotgun (WGS) entry which is preliminary data.</text>
</comment>
<accession>A0A392QSU1</accession>
<dbReference type="GO" id="GO:0008234">
    <property type="term" value="F:cysteine-type peptidase activity"/>
    <property type="evidence" value="ECO:0007669"/>
    <property type="project" value="InterPro"/>
</dbReference>
<dbReference type="Gene3D" id="1.20.5.170">
    <property type="match status" value="1"/>
</dbReference>
<dbReference type="Pfam" id="PF00112">
    <property type="entry name" value="Peptidase_C1"/>
    <property type="match status" value="1"/>
</dbReference>
<evidence type="ECO:0000259" key="1">
    <source>
        <dbReference type="Pfam" id="PF00112"/>
    </source>
</evidence>
<dbReference type="AlphaFoldDB" id="A0A392QSU1"/>
<dbReference type="SUPFAM" id="SSF54001">
    <property type="entry name" value="Cysteine proteinases"/>
    <property type="match status" value="1"/>
</dbReference>
<feature type="non-terminal residue" evidence="2">
    <location>
        <position position="1"/>
    </location>
</feature>
<dbReference type="InterPro" id="IPR000668">
    <property type="entry name" value="Peptidase_C1A_C"/>
</dbReference>
<name>A0A392QSU1_9FABA</name>
<feature type="domain" description="Peptidase C1A papain C-terminal" evidence="1">
    <location>
        <begin position="1"/>
        <end position="26"/>
    </location>
</feature>
<sequence length="34" mass="3577">GHCGSCWAFGAVEALSDRFCVHFGMSAATLQSET</sequence>
<dbReference type="InterPro" id="IPR038765">
    <property type="entry name" value="Papain-like_cys_pep_sf"/>
</dbReference>